<name>A0A6N1VEL6_9HYPH</name>
<dbReference type="PROSITE" id="PS00687">
    <property type="entry name" value="ALDEHYDE_DEHYDR_GLU"/>
    <property type="match status" value="1"/>
</dbReference>
<evidence type="ECO:0000313" key="7">
    <source>
        <dbReference type="Proteomes" id="UP000509367"/>
    </source>
</evidence>
<dbReference type="InterPro" id="IPR016163">
    <property type="entry name" value="Ald_DH_C"/>
</dbReference>
<dbReference type="GO" id="GO:0016620">
    <property type="term" value="F:oxidoreductase activity, acting on the aldehyde or oxo group of donors, NAD or NADP as acceptor"/>
    <property type="evidence" value="ECO:0007669"/>
    <property type="project" value="InterPro"/>
</dbReference>
<accession>A0A6N1VEL6</accession>
<dbReference type="FunFam" id="3.40.605.10:FF:000007">
    <property type="entry name" value="NAD/NADP-dependent betaine aldehyde dehydrogenase"/>
    <property type="match status" value="1"/>
</dbReference>
<dbReference type="InterPro" id="IPR016161">
    <property type="entry name" value="Ald_DH/histidinol_DH"/>
</dbReference>
<reference evidence="6 7" key="1">
    <citation type="submission" date="2020-06" db="EMBL/GenBank/DDBJ databases">
        <title>Oricola thermophila sp. nov. isolated from a tidal sediments.</title>
        <authorList>
            <person name="Kwon K.K."/>
            <person name="Yang S.-H."/>
            <person name="Park M.-J."/>
        </authorList>
    </citation>
    <scope>NUCLEOTIDE SEQUENCE [LARGE SCALE GENOMIC DNA]</scope>
    <source>
        <strain evidence="6 7">MEBiC13590</strain>
    </source>
</reference>
<gene>
    <name evidence="6" type="ORF">HTY61_12915</name>
</gene>
<dbReference type="EMBL" id="CP054836">
    <property type="protein sequence ID" value="QKV19294.1"/>
    <property type="molecule type" value="Genomic_DNA"/>
</dbReference>
<sequence length="495" mass="51252">MLKTPDTKLLREAGEGTRGANLVAGNRVDAASGERIDVVCPSDGAVFASIPRSAAVDVDAAVAAARTAFENRPWARMTATERGRSLTRLGELVDRHRDELAALESRDTGKPARQGVADVAAAIRYFEYYGGAADKVHGDQIPFLDGYTVFTTREPHGVVAGIIPWNYPLQILARVAGAALAMGNTLVVKPAEDASLTALRVAELALEAGIPPGVLNVVTGYGAEAGAALSAHPGIDYVTFTGSPATGTAIQAAAAKNNRGVTMELGGKSPQVVFADADLDAALPVVVNAIIQNGGQTCSAGSRVLVEKPVYDDFVSALAKRFSALLAEPHYADGDLGPLINARQAGRVASMIAGAEAAGIPVLARGAVAADAPSGGHYQAPVLFGPVDPQAVIAREEVFGPVLAAFPFDGEEEAVRLANGTEYGLVAGVWTRDGGRQHRVARRIRAGQVYVNGYGAGGGVELPFGGFGKSGHGREKGFEALIDMSATRTIVFNHG</sequence>
<organism evidence="6 7">
    <name type="scientific">Oricola thermophila</name>
    <dbReference type="NCBI Taxonomy" id="2742145"/>
    <lineage>
        <taxon>Bacteria</taxon>
        <taxon>Pseudomonadati</taxon>
        <taxon>Pseudomonadota</taxon>
        <taxon>Alphaproteobacteria</taxon>
        <taxon>Hyphomicrobiales</taxon>
        <taxon>Ahrensiaceae</taxon>
        <taxon>Oricola</taxon>
    </lineage>
</organism>
<proteinExistence type="inferred from homology"/>
<evidence type="ECO:0000256" key="1">
    <source>
        <dbReference type="ARBA" id="ARBA00009986"/>
    </source>
</evidence>
<protein>
    <submittedName>
        <fullName evidence="6">Aldehyde dehydrogenase family protein</fullName>
    </submittedName>
</protein>
<evidence type="ECO:0000256" key="4">
    <source>
        <dbReference type="RuleBase" id="RU003345"/>
    </source>
</evidence>
<evidence type="ECO:0000256" key="3">
    <source>
        <dbReference type="PROSITE-ProRule" id="PRU10007"/>
    </source>
</evidence>
<dbReference type="AlphaFoldDB" id="A0A6N1VEL6"/>
<dbReference type="SUPFAM" id="SSF53720">
    <property type="entry name" value="ALDH-like"/>
    <property type="match status" value="1"/>
</dbReference>
<dbReference type="InterPro" id="IPR016162">
    <property type="entry name" value="Ald_DH_N"/>
</dbReference>
<evidence type="ECO:0000256" key="2">
    <source>
        <dbReference type="ARBA" id="ARBA00023002"/>
    </source>
</evidence>
<dbReference type="PANTHER" id="PTHR11699">
    <property type="entry name" value="ALDEHYDE DEHYDROGENASE-RELATED"/>
    <property type="match status" value="1"/>
</dbReference>
<dbReference type="Proteomes" id="UP000509367">
    <property type="component" value="Chromosome"/>
</dbReference>
<comment type="similarity">
    <text evidence="1 4">Belongs to the aldehyde dehydrogenase family.</text>
</comment>
<evidence type="ECO:0000259" key="5">
    <source>
        <dbReference type="Pfam" id="PF00171"/>
    </source>
</evidence>
<dbReference type="InterPro" id="IPR029510">
    <property type="entry name" value="Ald_DH_CS_GLU"/>
</dbReference>
<feature type="active site" evidence="3">
    <location>
        <position position="264"/>
    </location>
</feature>
<keyword evidence="2 4" id="KW-0560">Oxidoreductase</keyword>
<feature type="domain" description="Aldehyde dehydrogenase" evidence="5">
    <location>
        <begin position="30"/>
        <end position="490"/>
    </location>
</feature>
<dbReference type="CDD" id="cd07109">
    <property type="entry name" value="ALDH_AAS00426"/>
    <property type="match status" value="1"/>
</dbReference>
<keyword evidence="7" id="KW-1185">Reference proteome</keyword>
<dbReference type="InterPro" id="IPR015590">
    <property type="entry name" value="Aldehyde_DH_dom"/>
</dbReference>
<dbReference type="RefSeq" id="WP_175277186.1">
    <property type="nucleotide sequence ID" value="NZ_CP054836.1"/>
</dbReference>
<dbReference type="Gene3D" id="3.40.605.10">
    <property type="entry name" value="Aldehyde Dehydrogenase, Chain A, domain 1"/>
    <property type="match status" value="1"/>
</dbReference>
<dbReference type="Gene3D" id="3.40.309.10">
    <property type="entry name" value="Aldehyde Dehydrogenase, Chain A, domain 2"/>
    <property type="match status" value="1"/>
</dbReference>
<dbReference type="KEGG" id="orm:HTY61_12915"/>
<evidence type="ECO:0000313" key="6">
    <source>
        <dbReference type="EMBL" id="QKV19294.1"/>
    </source>
</evidence>
<dbReference type="Pfam" id="PF00171">
    <property type="entry name" value="Aldedh"/>
    <property type="match status" value="1"/>
</dbReference>